<dbReference type="GO" id="GO:0120159">
    <property type="term" value="F:rRNA pseudouridine synthase activity"/>
    <property type="evidence" value="ECO:0007669"/>
    <property type="project" value="UniProtKB-ARBA"/>
</dbReference>
<evidence type="ECO:0000313" key="8">
    <source>
        <dbReference type="Proteomes" id="UP000033103"/>
    </source>
</evidence>
<dbReference type="PROSITE" id="PS50889">
    <property type="entry name" value="S4"/>
    <property type="match status" value="1"/>
</dbReference>
<dbReference type="Gene3D" id="3.30.70.580">
    <property type="entry name" value="Pseudouridine synthase I, catalytic domain, N-terminal subdomain"/>
    <property type="match status" value="1"/>
</dbReference>
<keyword evidence="3 5" id="KW-0413">Isomerase</keyword>
<dbReference type="GO" id="GO:0000455">
    <property type="term" value="P:enzyme-directed rRNA pseudouridine synthesis"/>
    <property type="evidence" value="ECO:0007669"/>
    <property type="project" value="UniProtKB-ARBA"/>
</dbReference>
<reference evidence="7 8" key="1">
    <citation type="journal article" date="2012" name="BMC Genomics">
        <title>Genomic sequence analysis and characterization of Sneathia amnii sp. nov.</title>
        <authorList>
            <consortium name="Vaginal Microbiome Consortium (additional members)"/>
            <person name="Harwich M.D.Jr."/>
            <person name="Serrano M.G."/>
            <person name="Fettweis J.M."/>
            <person name="Alves J.M."/>
            <person name="Reimers M.A."/>
            <person name="Buck G.A."/>
            <person name="Jefferson K.K."/>
        </authorList>
    </citation>
    <scope>NUCLEOTIDE SEQUENCE [LARGE SCALE GENOMIC DNA]</scope>
    <source>
        <strain evidence="7 8">SN35</strain>
    </source>
</reference>
<gene>
    <name evidence="7" type="ORF">VC03_03290</name>
</gene>
<dbReference type="RefSeq" id="WP_046328655.1">
    <property type="nucleotide sequence ID" value="NZ_CP011280.1"/>
</dbReference>
<dbReference type="EMBL" id="CP011280">
    <property type="protein sequence ID" value="AKC95549.1"/>
    <property type="molecule type" value="Genomic_DNA"/>
</dbReference>
<dbReference type="EC" id="5.4.99.-" evidence="5"/>
<dbReference type="SMART" id="SM00363">
    <property type="entry name" value="S4"/>
    <property type="match status" value="1"/>
</dbReference>
<dbReference type="InterPro" id="IPR006145">
    <property type="entry name" value="PsdUridine_synth_RsuA/RluA"/>
</dbReference>
<dbReference type="Pfam" id="PF01479">
    <property type="entry name" value="S4"/>
    <property type="match status" value="1"/>
</dbReference>
<dbReference type="SUPFAM" id="SSF55120">
    <property type="entry name" value="Pseudouridine synthase"/>
    <property type="match status" value="1"/>
</dbReference>
<comment type="similarity">
    <text evidence="1 5">Belongs to the pseudouridine synthase RsuA family.</text>
</comment>
<dbReference type="CDD" id="cd02553">
    <property type="entry name" value="PseudoU_synth_RsuA"/>
    <property type="match status" value="1"/>
</dbReference>
<dbReference type="InterPro" id="IPR036986">
    <property type="entry name" value="S4_RNA-bd_sf"/>
</dbReference>
<dbReference type="Proteomes" id="UP000033103">
    <property type="component" value="Chromosome"/>
</dbReference>
<organism evidence="7 8">
    <name type="scientific">Sneathia vaginalis</name>
    <dbReference type="NCBI Taxonomy" id="187101"/>
    <lineage>
        <taxon>Bacteria</taxon>
        <taxon>Fusobacteriati</taxon>
        <taxon>Fusobacteriota</taxon>
        <taxon>Fusobacteriia</taxon>
        <taxon>Fusobacteriales</taxon>
        <taxon>Leptotrichiaceae</taxon>
        <taxon>Sneathia</taxon>
    </lineage>
</organism>
<dbReference type="InterPro" id="IPR020103">
    <property type="entry name" value="PsdUridine_synth_cat_dom_sf"/>
</dbReference>
<dbReference type="HOGENOM" id="CLU_024979_1_2_0"/>
<evidence type="ECO:0000259" key="6">
    <source>
        <dbReference type="SMART" id="SM00363"/>
    </source>
</evidence>
<dbReference type="InterPro" id="IPR018496">
    <property type="entry name" value="PsdUridine_synth_RsuA/RluB_CS"/>
</dbReference>
<proteinExistence type="inferred from homology"/>
<dbReference type="SUPFAM" id="SSF55174">
    <property type="entry name" value="Alpha-L RNA-binding motif"/>
    <property type="match status" value="1"/>
</dbReference>
<dbReference type="CDD" id="cd00165">
    <property type="entry name" value="S4"/>
    <property type="match status" value="1"/>
</dbReference>
<evidence type="ECO:0000256" key="5">
    <source>
        <dbReference type="RuleBase" id="RU003887"/>
    </source>
</evidence>
<keyword evidence="8" id="KW-1185">Reference proteome</keyword>
<dbReference type="AlphaFoldDB" id="A0A0E3UTV8"/>
<evidence type="ECO:0000256" key="1">
    <source>
        <dbReference type="ARBA" id="ARBA00008348"/>
    </source>
</evidence>
<evidence type="ECO:0000313" key="7">
    <source>
        <dbReference type="EMBL" id="AKC95549.1"/>
    </source>
</evidence>
<dbReference type="InterPro" id="IPR050343">
    <property type="entry name" value="RsuA_PseudoU_synthase"/>
</dbReference>
<keyword evidence="2 4" id="KW-0694">RNA-binding</keyword>
<dbReference type="InterPro" id="IPR002942">
    <property type="entry name" value="S4_RNA-bd"/>
</dbReference>
<dbReference type="STRING" id="187101.VC03_03290"/>
<feature type="domain" description="RNA-binding S4" evidence="6">
    <location>
        <begin position="1"/>
        <end position="61"/>
    </location>
</feature>
<evidence type="ECO:0000256" key="3">
    <source>
        <dbReference type="ARBA" id="ARBA00023235"/>
    </source>
</evidence>
<dbReference type="Gene3D" id="3.30.70.1560">
    <property type="entry name" value="Alpha-L RNA-binding motif"/>
    <property type="match status" value="1"/>
</dbReference>
<dbReference type="InterPro" id="IPR020094">
    <property type="entry name" value="TruA/RsuA/RluB/E/F_N"/>
</dbReference>
<dbReference type="PATRIC" id="fig|1069640.6.peg.646"/>
<dbReference type="PROSITE" id="PS01149">
    <property type="entry name" value="PSI_RSU"/>
    <property type="match status" value="1"/>
</dbReference>
<dbReference type="InterPro" id="IPR042092">
    <property type="entry name" value="PsdUridine_s_RsuA/RluB/E/F_cat"/>
</dbReference>
<dbReference type="Pfam" id="PF00849">
    <property type="entry name" value="PseudoU_synth_2"/>
    <property type="match status" value="1"/>
</dbReference>
<name>A0A0E3UTV8_9FUSO</name>
<dbReference type="InterPro" id="IPR000748">
    <property type="entry name" value="PsdUridine_synth_RsuA/RluB/E/F"/>
</dbReference>
<dbReference type="PANTHER" id="PTHR47683:SF4">
    <property type="entry name" value="PSEUDOURIDINE SYNTHASE"/>
    <property type="match status" value="1"/>
</dbReference>
<dbReference type="GO" id="GO:0003723">
    <property type="term" value="F:RNA binding"/>
    <property type="evidence" value="ECO:0007669"/>
    <property type="project" value="UniProtKB-KW"/>
</dbReference>
<dbReference type="NCBIfam" id="TIGR00093">
    <property type="entry name" value="pseudouridine synthase"/>
    <property type="match status" value="1"/>
</dbReference>
<evidence type="ECO:0000256" key="2">
    <source>
        <dbReference type="ARBA" id="ARBA00022884"/>
    </source>
</evidence>
<evidence type="ECO:0000256" key="4">
    <source>
        <dbReference type="PROSITE-ProRule" id="PRU00182"/>
    </source>
</evidence>
<dbReference type="OrthoDB" id="9807213at2"/>
<dbReference type="PANTHER" id="PTHR47683">
    <property type="entry name" value="PSEUDOURIDINE SYNTHASE FAMILY PROTEIN-RELATED"/>
    <property type="match status" value="1"/>
</dbReference>
<dbReference type="Gene3D" id="3.10.290.10">
    <property type="entry name" value="RNA-binding S4 domain"/>
    <property type="match status" value="1"/>
</dbReference>
<accession>A0A0E3UTV8</accession>
<dbReference type="KEGG" id="sns:VC03_03290"/>
<sequence>MRIDKFLANSGVGSRSEVRKIIKQKKIYVNDVLVKDTSFNVDEKNDIVLFENREVTYKPYVYIMLNKPNGVVSATFDKKLKTVIDILNGDYKTYELFPIGRLDIDTVGLLILTNDGKLAHNLLSPKKHIKKTYYVEYMNELSDEDKLNLQKGVDIGGYITKSDAKIEVLSSNSCYLTISEGKFHQIKKMFNAVGNKVTYLKRVKMNNLVLDANLNEGEYRELSDSELKLLKE</sequence>
<protein>
    <recommendedName>
        <fullName evidence="5">Pseudouridine synthase</fullName>
        <ecNumber evidence="5">5.4.99.-</ecNumber>
    </recommendedName>
</protein>